<accession>A0A6J7I1V4</accession>
<proteinExistence type="predicted"/>
<reference evidence="2" key="1">
    <citation type="submission" date="2020-05" db="EMBL/GenBank/DDBJ databases">
        <authorList>
            <person name="Chiriac C."/>
            <person name="Salcher M."/>
            <person name="Ghai R."/>
            <person name="Kavagutti S V."/>
        </authorList>
    </citation>
    <scope>NUCLEOTIDE SEQUENCE</scope>
</reference>
<name>A0A6J7I1V4_9ZZZZ</name>
<organism evidence="2">
    <name type="scientific">freshwater metagenome</name>
    <dbReference type="NCBI Taxonomy" id="449393"/>
    <lineage>
        <taxon>unclassified sequences</taxon>
        <taxon>metagenomes</taxon>
        <taxon>ecological metagenomes</taxon>
    </lineage>
</organism>
<dbReference type="AlphaFoldDB" id="A0A6J7I1V4"/>
<sequence length="174" mass="18706">MNRVQMRITIKTLASLIGIAVIATVLPAQAATPTVSASTKAKLLYLVEEEKLARDVYAALDAVSISPKFKNISGAEQTHMDYISALLVTYGITNPTIGKAAGEFTNKSLADLYQTLVTKGKKSAIDALQVGILIEEKDLADLATLSKSVKKADIKTAIAFLKKGSENHLRAFKR</sequence>
<gene>
    <name evidence="2" type="ORF">UFOPK3614_01058</name>
</gene>
<dbReference type="SUPFAM" id="SSF47240">
    <property type="entry name" value="Ferritin-like"/>
    <property type="match status" value="1"/>
</dbReference>
<protein>
    <submittedName>
        <fullName evidence="2">Unannotated protein</fullName>
    </submittedName>
</protein>
<evidence type="ECO:0000313" key="2">
    <source>
        <dbReference type="EMBL" id="CAB4924710.1"/>
    </source>
</evidence>
<dbReference type="InterPro" id="IPR019243">
    <property type="entry name" value="DUF2202"/>
</dbReference>
<dbReference type="InterPro" id="IPR009078">
    <property type="entry name" value="Ferritin-like_SF"/>
</dbReference>
<dbReference type="EMBL" id="CAFBMS010000079">
    <property type="protein sequence ID" value="CAB4924710.1"/>
    <property type="molecule type" value="Genomic_DNA"/>
</dbReference>
<dbReference type="Gene3D" id="1.20.1260.10">
    <property type="match status" value="1"/>
</dbReference>
<dbReference type="CDD" id="cd01048">
    <property type="entry name" value="Ferritin_like_AB2"/>
    <property type="match status" value="1"/>
</dbReference>
<dbReference type="InterPro" id="IPR012347">
    <property type="entry name" value="Ferritin-like"/>
</dbReference>
<evidence type="ECO:0000259" key="1">
    <source>
        <dbReference type="Pfam" id="PF09968"/>
    </source>
</evidence>
<dbReference type="Pfam" id="PF09968">
    <property type="entry name" value="DUF2202"/>
    <property type="match status" value="1"/>
</dbReference>
<feature type="domain" description="DUF2202" evidence="1">
    <location>
        <begin position="41"/>
        <end position="174"/>
    </location>
</feature>